<dbReference type="GO" id="GO:0005923">
    <property type="term" value="C:bicellular tight junction"/>
    <property type="evidence" value="ECO:0007669"/>
    <property type="project" value="UniProtKB-SubCell"/>
</dbReference>
<evidence type="ECO:0000256" key="2">
    <source>
        <dbReference type="ARBA" id="ARBA00004651"/>
    </source>
</evidence>
<dbReference type="GO" id="GO:0005886">
    <property type="term" value="C:plasma membrane"/>
    <property type="evidence" value="ECO:0007669"/>
    <property type="project" value="UniProtKB-SubCell"/>
</dbReference>
<evidence type="ECO:0000313" key="11">
    <source>
        <dbReference type="EMBL" id="ETE68081.1"/>
    </source>
</evidence>
<dbReference type="Pfam" id="PF13903">
    <property type="entry name" value="Claudin_2"/>
    <property type="match status" value="1"/>
</dbReference>
<keyword evidence="8 10" id="KW-1133">Transmembrane helix</keyword>
<dbReference type="PANTHER" id="PTHR12002">
    <property type="entry name" value="CLAUDIN"/>
    <property type="match status" value="1"/>
</dbReference>
<evidence type="ECO:0000256" key="1">
    <source>
        <dbReference type="ARBA" id="ARBA00004435"/>
    </source>
</evidence>
<evidence type="ECO:0000256" key="5">
    <source>
        <dbReference type="ARBA" id="ARBA00022475"/>
    </source>
</evidence>
<comment type="caution">
    <text evidence="11">The sequence shown here is derived from an EMBL/GenBank/DDBJ whole genome shotgun (WGS) entry which is preliminary data.</text>
</comment>
<keyword evidence="7" id="KW-0965">Cell junction</keyword>
<dbReference type="EMBL" id="AZIM01001109">
    <property type="protein sequence ID" value="ETE68081.1"/>
    <property type="molecule type" value="Genomic_DNA"/>
</dbReference>
<keyword evidence="6 10" id="KW-0812">Transmembrane</keyword>
<dbReference type="InterPro" id="IPR004031">
    <property type="entry name" value="PMP22/EMP/MP20/Claudin"/>
</dbReference>
<sequence length="363" mass="40291">MALRSFRKLWLQDGDTAFLLSVTPSLLAGGEYSGPICCHSDISDGVQELISAYWNSALILKSNQSLKQQLPSKKESIITKWLSWINKAQLGGYFLGILGSIMCITSTANECWRIWHVESEDGIYPGIVWVGIWRACYLHSTHPENRYIHCEEFTEDKMLLPKEIFFAQDLMTLSCIVGAVAITIMSFALGIVVKDIGQKKNLFILFSVGGLLNFLAGILVLIPIFWNLHSILENRNVMFPASFKMPTVPKHQEAGAAIYVGYSAIVLFLVSGVMIICNRSVLQVHATNDVSPSADVPLTPQFSSNFGSSVIINVTNRDEPLSSEEELSSLYYADINKDTSHSIQHQLLDNTKKVPVISVTPCQ</sequence>
<proteinExistence type="inferred from homology"/>
<evidence type="ECO:0000256" key="6">
    <source>
        <dbReference type="ARBA" id="ARBA00022692"/>
    </source>
</evidence>
<comment type="subcellular location">
    <subcellularLocation>
        <location evidence="1">Cell junction</location>
        <location evidence="1">Tight junction</location>
    </subcellularLocation>
    <subcellularLocation>
        <location evidence="2">Cell membrane</location>
        <topology evidence="2">Multi-pass membrane protein</topology>
    </subcellularLocation>
</comment>
<accession>V8P1M1</accession>
<dbReference type="InterPro" id="IPR006187">
    <property type="entry name" value="Claudin"/>
</dbReference>
<evidence type="ECO:0000256" key="8">
    <source>
        <dbReference type="ARBA" id="ARBA00022989"/>
    </source>
</evidence>
<dbReference type="PRINTS" id="PR01077">
    <property type="entry name" value="CLAUDIN"/>
</dbReference>
<dbReference type="AlphaFoldDB" id="V8P1M1"/>
<keyword evidence="5" id="KW-1003">Cell membrane</keyword>
<evidence type="ECO:0000256" key="10">
    <source>
        <dbReference type="SAM" id="Phobius"/>
    </source>
</evidence>
<feature type="transmembrane region" description="Helical" evidence="10">
    <location>
        <begin position="256"/>
        <end position="277"/>
    </location>
</feature>
<keyword evidence="4" id="KW-0796">Tight junction</keyword>
<name>V8P1M1_OPHHA</name>
<evidence type="ECO:0000256" key="7">
    <source>
        <dbReference type="ARBA" id="ARBA00022949"/>
    </source>
</evidence>
<evidence type="ECO:0000313" key="12">
    <source>
        <dbReference type="Proteomes" id="UP000018936"/>
    </source>
</evidence>
<protein>
    <submittedName>
        <fullName evidence="11">Claudin-4</fullName>
    </submittedName>
</protein>
<organism evidence="11 12">
    <name type="scientific">Ophiophagus hannah</name>
    <name type="common">King cobra</name>
    <name type="synonym">Naja hannah</name>
    <dbReference type="NCBI Taxonomy" id="8665"/>
    <lineage>
        <taxon>Eukaryota</taxon>
        <taxon>Metazoa</taxon>
        <taxon>Chordata</taxon>
        <taxon>Craniata</taxon>
        <taxon>Vertebrata</taxon>
        <taxon>Euteleostomi</taxon>
        <taxon>Lepidosauria</taxon>
        <taxon>Squamata</taxon>
        <taxon>Bifurcata</taxon>
        <taxon>Unidentata</taxon>
        <taxon>Episquamata</taxon>
        <taxon>Toxicofera</taxon>
        <taxon>Serpentes</taxon>
        <taxon>Colubroidea</taxon>
        <taxon>Elapidae</taxon>
        <taxon>Elapinae</taxon>
        <taxon>Ophiophagus</taxon>
    </lineage>
</organism>
<dbReference type="Gene3D" id="1.20.140.150">
    <property type="match status" value="1"/>
</dbReference>
<dbReference type="Proteomes" id="UP000018936">
    <property type="component" value="Unassembled WGS sequence"/>
</dbReference>
<evidence type="ECO:0000256" key="3">
    <source>
        <dbReference type="ARBA" id="ARBA00008295"/>
    </source>
</evidence>
<reference evidence="11 12" key="1">
    <citation type="journal article" date="2013" name="Proc. Natl. Acad. Sci. U.S.A.">
        <title>The king cobra genome reveals dynamic gene evolution and adaptation in the snake venom system.</title>
        <authorList>
            <person name="Vonk F.J."/>
            <person name="Casewell N.R."/>
            <person name="Henkel C.V."/>
            <person name="Heimberg A.M."/>
            <person name="Jansen H.J."/>
            <person name="McCleary R.J."/>
            <person name="Kerkkamp H.M."/>
            <person name="Vos R.A."/>
            <person name="Guerreiro I."/>
            <person name="Calvete J.J."/>
            <person name="Wuster W."/>
            <person name="Woods A.E."/>
            <person name="Logan J.M."/>
            <person name="Harrison R.A."/>
            <person name="Castoe T.A."/>
            <person name="de Koning A.P."/>
            <person name="Pollock D.D."/>
            <person name="Yandell M."/>
            <person name="Calderon D."/>
            <person name="Renjifo C."/>
            <person name="Currier R.B."/>
            <person name="Salgado D."/>
            <person name="Pla D."/>
            <person name="Sanz L."/>
            <person name="Hyder A.S."/>
            <person name="Ribeiro J.M."/>
            <person name="Arntzen J.W."/>
            <person name="van den Thillart G.E."/>
            <person name="Boetzer M."/>
            <person name="Pirovano W."/>
            <person name="Dirks R.P."/>
            <person name="Spaink H.P."/>
            <person name="Duboule D."/>
            <person name="McGlinn E."/>
            <person name="Kini R.M."/>
            <person name="Richardson M.K."/>
        </authorList>
    </citation>
    <scope>NUCLEOTIDE SEQUENCE</scope>
    <source>
        <tissue evidence="11">Blood</tissue>
    </source>
</reference>
<feature type="transmembrane region" description="Helical" evidence="10">
    <location>
        <begin position="202"/>
        <end position="226"/>
    </location>
</feature>
<gene>
    <name evidence="11" type="primary">CLDN4</name>
    <name evidence="11" type="ORF">L345_06140</name>
</gene>
<evidence type="ECO:0000256" key="9">
    <source>
        <dbReference type="ARBA" id="ARBA00023136"/>
    </source>
</evidence>
<evidence type="ECO:0000256" key="4">
    <source>
        <dbReference type="ARBA" id="ARBA00022427"/>
    </source>
</evidence>
<dbReference type="GO" id="GO:0005198">
    <property type="term" value="F:structural molecule activity"/>
    <property type="evidence" value="ECO:0007669"/>
    <property type="project" value="InterPro"/>
</dbReference>
<keyword evidence="12" id="KW-1185">Reference proteome</keyword>
<comment type="similarity">
    <text evidence="3">Belongs to the claudin family.</text>
</comment>
<keyword evidence="9 10" id="KW-0472">Membrane</keyword>
<feature type="transmembrane region" description="Helical" evidence="10">
    <location>
        <begin position="170"/>
        <end position="193"/>
    </location>
</feature>
<dbReference type="OrthoDB" id="9425168at2759"/>
<feature type="non-terminal residue" evidence="11">
    <location>
        <position position="1"/>
    </location>
</feature>